<feature type="domain" description="Glycosyltransferase 2-like" evidence="1">
    <location>
        <begin position="8"/>
        <end position="143"/>
    </location>
</feature>
<dbReference type="CDD" id="cd00761">
    <property type="entry name" value="Glyco_tranf_GTA_type"/>
    <property type="match status" value="1"/>
</dbReference>
<dbReference type="Pfam" id="PF00535">
    <property type="entry name" value="Glycos_transf_2"/>
    <property type="match status" value="1"/>
</dbReference>
<evidence type="ECO:0000313" key="2">
    <source>
        <dbReference type="EMBL" id="MBD2500871.1"/>
    </source>
</evidence>
<organism evidence="2 3">
    <name type="scientific">Anabaena azotica FACHB-119</name>
    <dbReference type="NCBI Taxonomy" id="947527"/>
    <lineage>
        <taxon>Bacteria</taxon>
        <taxon>Bacillati</taxon>
        <taxon>Cyanobacteriota</taxon>
        <taxon>Cyanophyceae</taxon>
        <taxon>Nostocales</taxon>
        <taxon>Nostocaceae</taxon>
        <taxon>Anabaena</taxon>
        <taxon>Anabaena azotica</taxon>
    </lineage>
</organism>
<dbReference type="RefSeq" id="WP_190470530.1">
    <property type="nucleotide sequence ID" value="NZ_JACJSG010000010.1"/>
</dbReference>
<comment type="caution">
    <text evidence="2">The sequence shown here is derived from an EMBL/GenBank/DDBJ whole genome shotgun (WGS) entry which is preliminary data.</text>
</comment>
<dbReference type="EMBL" id="JACJSG010000010">
    <property type="protein sequence ID" value="MBD2500871.1"/>
    <property type="molecule type" value="Genomic_DNA"/>
</dbReference>
<dbReference type="Gene3D" id="3.90.550.10">
    <property type="entry name" value="Spore Coat Polysaccharide Biosynthesis Protein SpsA, Chain A"/>
    <property type="match status" value="1"/>
</dbReference>
<accession>A0ABR8D3Y1</accession>
<dbReference type="SUPFAM" id="SSF53448">
    <property type="entry name" value="Nucleotide-diphospho-sugar transferases"/>
    <property type="match status" value="1"/>
</dbReference>
<gene>
    <name evidence="2" type="ORF">H6G83_09640</name>
</gene>
<dbReference type="PANTHER" id="PTHR22916">
    <property type="entry name" value="GLYCOSYLTRANSFERASE"/>
    <property type="match status" value="1"/>
</dbReference>
<sequence length="322" mass="37042">MTARIDFTIVIPTYNGAKRLPELLDRLRNQVNTENISWEIIVVDNKSTDNTAQIVQQYQENWQCAYPLKYCFESKQGAAYARKTGVEVASGELIGFLDDDNYPIPTWVAAAYAFAQKYPQAGAYGSQIHPDWEVEPPENFHRISPFLAITERGNKPLFYAPTKKLLPPSAGLVVRREAWLKSVPDQPILTGRVTGNMLTGEDLEMLCHIQKSGWEVWYNPEMEIYHKIPGARLKREYLIPFFRGIGLSRYITRMTNVQPHYKPFVFVAYVINDLKKIFLQLLKYGTKIRTDLVVACETELLFSSLISPFYLWKNGYLNKTGR</sequence>
<evidence type="ECO:0000259" key="1">
    <source>
        <dbReference type="Pfam" id="PF00535"/>
    </source>
</evidence>
<reference evidence="2 3" key="1">
    <citation type="journal article" date="2020" name="ISME J.">
        <title>Comparative genomics reveals insights into cyanobacterial evolution and habitat adaptation.</title>
        <authorList>
            <person name="Chen M.Y."/>
            <person name="Teng W.K."/>
            <person name="Zhao L."/>
            <person name="Hu C.X."/>
            <person name="Zhou Y.K."/>
            <person name="Han B.P."/>
            <person name="Song L.R."/>
            <person name="Shu W.S."/>
        </authorList>
    </citation>
    <scope>NUCLEOTIDE SEQUENCE [LARGE SCALE GENOMIC DNA]</scope>
    <source>
        <strain evidence="2 3">FACHB-119</strain>
    </source>
</reference>
<dbReference type="Proteomes" id="UP000661112">
    <property type="component" value="Unassembled WGS sequence"/>
</dbReference>
<dbReference type="InterPro" id="IPR029044">
    <property type="entry name" value="Nucleotide-diphossugar_trans"/>
</dbReference>
<keyword evidence="3" id="KW-1185">Reference proteome</keyword>
<dbReference type="InterPro" id="IPR001173">
    <property type="entry name" value="Glyco_trans_2-like"/>
</dbReference>
<dbReference type="NCBIfam" id="NF038302">
    <property type="entry name" value="EPS_HpsE"/>
    <property type="match status" value="1"/>
</dbReference>
<evidence type="ECO:0000313" key="3">
    <source>
        <dbReference type="Proteomes" id="UP000661112"/>
    </source>
</evidence>
<dbReference type="PANTHER" id="PTHR22916:SF71">
    <property type="entry name" value="GLYCOSYL TRANSFERASE"/>
    <property type="match status" value="1"/>
</dbReference>
<proteinExistence type="predicted"/>
<name>A0ABR8D3Y1_9NOST</name>
<protein>
    <submittedName>
        <fullName evidence="2">Glycosyltransferase family 2 protein</fullName>
    </submittedName>
</protein>